<accession>A0ABS4Z8U4</accession>
<dbReference type="Pfam" id="PF00005">
    <property type="entry name" value="ABC_tran"/>
    <property type="match status" value="1"/>
</dbReference>
<dbReference type="Proteomes" id="UP000758168">
    <property type="component" value="Unassembled WGS sequence"/>
</dbReference>
<feature type="transmembrane region" description="Helical" evidence="6">
    <location>
        <begin position="316"/>
        <end position="337"/>
    </location>
</feature>
<dbReference type="EMBL" id="JAGIOB010000001">
    <property type="protein sequence ID" value="MBP2417426.1"/>
    <property type="molecule type" value="Genomic_DNA"/>
</dbReference>
<feature type="transmembrane region" description="Helical" evidence="6">
    <location>
        <begin position="99"/>
        <end position="120"/>
    </location>
</feature>
<dbReference type="PROSITE" id="PS50929">
    <property type="entry name" value="ABC_TM1F"/>
    <property type="match status" value="1"/>
</dbReference>
<keyword evidence="3 6" id="KW-1133">Transmembrane helix</keyword>
<evidence type="ECO:0000256" key="1">
    <source>
        <dbReference type="ARBA" id="ARBA00004651"/>
    </source>
</evidence>
<dbReference type="PANTHER" id="PTHR43394:SF1">
    <property type="entry name" value="ATP-BINDING CASSETTE SUB-FAMILY B MEMBER 10, MITOCHONDRIAL"/>
    <property type="match status" value="1"/>
</dbReference>
<feature type="transmembrane region" description="Helical" evidence="6">
    <location>
        <begin position="284"/>
        <end position="304"/>
    </location>
</feature>
<feature type="transmembrane region" description="Helical" evidence="6">
    <location>
        <begin position="202"/>
        <end position="221"/>
    </location>
</feature>
<evidence type="ECO:0000256" key="3">
    <source>
        <dbReference type="ARBA" id="ARBA00022989"/>
    </source>
</evidence>
<dbReference type="Gene3D" id="1.20.1560.10">
    <property type="entry name" value="ABC transporter type 1, transmembrane domain"/>
    <property type="match status" value="1"/>
</dbReference>
<feature type="region of interest" description="Disordered" evidence="5">
    <location>
        <begin position="1"/>
        <end position="45"/>
    </location>
</feature>
<comment type="subcellular location">
    <subcellularLocation>
        <location evidence="1">Cell membrane</location>
        <topology evidence="1">Multi-pass membrane protein</topology>
    </subcellularLocation>
</comment>
<dbReference type="InterPro" id="IPR011527">
    <property type="entry name" value="ABC1_TM_dom"/>
</dbReference>
<keyword evidence="2 6" id="KW-0812">Transmembrane</keyword>
<protein>
    <submittedName>
        <fullName evidence="9">ABC-type multidrug transport system fused ATPase/permease subunit</fullName>
    </submittedName>
</protein>
<evidence type="ECO:0000256" key="6">
    <source>
        <dbReference type="SAM" id="Phobius"/>
    </source>
</evidence>
<evidence type="ECO:0000313" key="9">
    <source>
        <dbReference type="EMBL" id="MBP2417426.1"/>
    </source>
</evidence>
<evidence type="ECO:0000256" key="4">
    <source>
        <dbReference type="ARBA" id="ARBA00023136"/>
    </source>
</evidence>
<feature type="compositionally biased region" description="Basic and acidic residues" evidence="5">
    <location>
        <begin position="36"/>
        <end position="45"/>
    </location>
</feature>
<keyword evidence="4 6" id="KW-0472">Membrane</keyword>
<feature type="domain" description="ABC transporter" evidence="7">
    <location>
        <begin position="351"/>
        <end position="637"/>
    </location>
</feature>
<dbReference type="PROSITE" id="PS00211">
    <property type="entry name" value="ABC_TRANSPORTER_1"/>
    <property type="match status" value="1"/>
</dbReference>
<dbReference type="InterPro" id="IPR017871">
    <property type="entry name" value="ABC_transporter-like_CS"/>
</dbReference>
<proteinExistence type="predicted"/>
<sequence length="653" mass="69656">MQDFPPVVPDFEDTAATPTPRALADVRPRAPRPARSRGDFSHPDTRSPSRFLLWLLRQQRSAVVVLTGVTVLQWLPGAVGPYVVGRIIDDGITARDLDVVVRLCLVLLGLVLVGAASGVLSHTLIVRTWLVAMYGSIKLVTRKVAQMGHVLPQRTPTGEVLSVASGDADQFGGLNELLANLAGAVVAYLVIAGLVLSTSWQLGVVVLVAAPLIVVFALPLLKPLQRRQEAERSRSSDLTSLATDIVAGLRILRGIGGEQTFARNYAAQSQLTRAAGLSAGRWQAAVDATSVLFSGLFLVALTWLGARQVVSGQLSVGQLVSFFGYAVFMVWPIQTFFQSTQKWVRCLVSARKAIAVFEQQPPWTPPAEPLRLPADGALHDRRSGFTARPGELTLVVSALPDDSAALADRLGRYLPAEYEPVGLDVEGVKGRAAKRARAQQQADRARLAERDRVLASGSWGVSLGPVDLADVPLAEVRRTVLVSDAASQVFAGTLQELVDPHDRLTREQAEAVLHAAAAEDVFEGLPGGWQGTIDERGRGLSGGQRQRLVLARALGLDPAVLVLVEPTSAVDAHTEALIASRLAAHRRGRTTVVTSVSPLLLHHADRVAYLEDGVVAASGTHEELLDGSPGYRSVVARALDEAAEQASGVGEGR</sequence>
<evidence type="ECO:0000313" key="10">
    <source>
        <dbReference type="Proteomes" id="UP000758168"/>
    </source>
</evidence>
<name>A0ABS4Z8U4_9ACTN</name>
<gene>
    <name evidence="9" type="ORF">JOF54_002348</name>
</gene>
<feature type="transmembrane region" description="Helical" evidence="6">
    <location>
        <begin position="61"/>
        <end position="79"/>
    </location>
</feature>
<comment type="caution">
    <text evidence="9">The sequence shown here is derived from an EMBL/GenBank/DDBJ whole genome shotgun (WGS) entry which is preliminary data.</text>
</comment>
<reference evidence="9 10" key="1">
    <citation type="submission" date="2021-03" db="EMBL/GenBank/DDBJ databases">
        <title>Sequencing the genomes of 1000 actinobacteria strains.</title>
        <authorList>
            <person name="Klenk H.-P."/>
        </authorList>
    </citation>
    <scope>NUCLEOTIDE SEQUENCE [LARGE SCALE GENOMIC DNA]</scope>
    <source>
        <strain evidence="9 10">DSM 12936</strain>
    </source>
</reference>
<dbReference type="PANTHER" id="PTHR43394">
    <property type="entry name" value="ATP-DEPENDENT PERMEASE MDL1, MITOCHONDRIAL"/>
    <property type="match status" value="1"/>
</dbReference>
<dbReference type="Pfam" id="PF00664">
    <property type="entry name" value="ABC_membrane"/>
    <property type="match status" value="1"/>
</dbReference>
<dbReference type="Gene3D" id="3.40.50.300">
    <property type="entry name" value="P-loop containing nucleotide triphosphate hydrolases"/>
    <property type="match status" value="1"/>
</dbReference>
<evidence type="ECO:0000259" key="7">
    <source>
        <dbReference type="PROSITE" id="PS50893"/>
    </source>
</evidence>
<dbReference type="InterPro" id="IPR039421">
    <property type="entry name" value="Type_1_exporter"/>
</dbReference>
<dbReference type="RefSeq" id="WP_210055964.1">
    <property type="nucleotide sequence ID" value="NZ_BAAAMH010000003.1"/>
</dbReference>
<keyword evidence="10" id="KW-1185">Reference proteome</keyword>
<evidence type="ECO:0000259" key="8">
    <source>
        <dbReference type="PROSITE" id="PS50929"/>
    </source>
</evidence>
<dbReference type="PROSITE" id="PS50893">
    <property type="entry name" value="ABC_TRANSPORTER_2"/>
    <property type="match status" value="1"/>
</dbReference>
<dbReference type="InterPro" id="IPR036640">
    <property type="entry name" value="ABC1_TM_sf"/>
</dbReference>
<dbReference type="SUPFAM" id="SSF90123">
    <property type="entry name" value="ABC transporter transmembrane region"/>
    <property type="match status" value="1"/>
</dbReference>
<evidence type="ECO:0000256" key="2">
    <source>
        <dbReference type="ARBA" id="ARBA00022692"/>
    </source>
</evidence>
<dbReference type="InterPro" id="IPR027417">
    <property type="entry name" value="P-loop_NTPase"/>
</dbReference>
<dbReference type="InterPro" id="IPR003439">
    <property type="entry name" value="ABC_transporter-like_ATP-bd"/>
</dbReference>
<organism evidence="9 10">
    <name type="scientific">Microlunatus capsulatus</name>
    <dbReference type="NCBI Taxonomy" id="99117"/>
    <lineage>
        <taxon>Bacteria</taxon>
        <taxon>Bacillati</taxon>
        <taxon>Actinomycetota</taxon>
        <taxon>Actinomycetes</taxon>
        <taxon>Propionibacteriales</taxon>
        <taxon>Propionibacteriaceae</taxon>
        <taxon>Microlunatus</taxon>
    </lineage>
</organism>
<dbReference type="SUPFAM" id="SSF52540">
    <property type="entry name" value="P-loop containing nucleoside triphosphate hydrolases"/>
    <property type="match status" value="1"/>
</dbReference>
<evidence type="ECO:0000256" key="5">
    <source>
        <dbReference type="SAM" id="MobiDB-lite"/>
    </source>
</evidence>
<feature type="transmembrane region" description="Helical" evidence="6">
    <location>
        <begin position="177"/>
        <end position="196"/>
    </location>
</feature>
<feature type="domain" description="ABC transmembrane type-1" evidence="8">
    <location>
        <begin position="77"/>
        <end position="345"/>
    </location>
</feature>
<dbReference type="CDD" id="cd07346">
    <property type="entry name" value="ABC_6TM_exporters"/>
    <property type="match status" value="1"/>
</dbReference>